<accession>A0A3P6U9I9</accession>
<dbReference type="OMA" id="IYPKMEH"/>
<keyword evidence="3" id="KW-1185">Reference proteome</keyword>
<evidence type="ECO:0000313" key="3">
    <source>
        <dbReference type="Proteomes" id="UP000277928"/>
    </source>
</evidence>
<protein>
    <submittedName>
        <fullName evidence="2">Uncharacterized protein</fullName>
    </submittedName>
</protein>
<dbReference type="Proteomes" id="UP000277928">
    <property type="component" value="Unassembled WGS sequence"/>
</dbReference>
<dbReference type="AlphaFoldDB" id="A0A3P6U9I9"/>
<dbReference type="EMBL" id="UYRX01000148">
    <property type="protein sequence ID" value="VDK75538.1"/>
    <property type="molecule type" value="Genomic_DNA"/>
</dbReference>
<proteinExistence type="predicted"/>
<gene>
    <name evidence="2" type="ORF">NLS_LOCUS2959</name>
</gene>
<dbReference type="OrthoDB" id="5849440at2759"/>
<feature type="chain" id="PRO_5017983053" evidence="1">
    <location>
        <begin position="20"/>
        <end position="179"/>
    </location>
</feature>
<reference evidence="2 3" key="1">
    <citation type="submission" date="2018-08" db="EMBL/GenBank/DDBJ databases">
        <authorList>
            <person name="Laetsch R D."/>
            <person name="Stevens L."/>
            <person name="Kumar S."/>
            <person name="Blaxter L. M."/>
        </authorList>
    </citation>
    <scope>NUCLEOTIDE SEQUENCE [LARGE SCALE GENOMIC DNA]</scope>
</reference>
<name>A0A3P6U9I9_LITSI</name>
<keyword evidence="1" id="KW-0732">Signal</keyword>
<evidence type="ECO:0000256" key="1">
    <source>
        <dbReference type="SAM" id="SignalP"/>
    </source>
</evidence>
<feature type="signal peptide" evidence="1">
    <location>
        <begin position="1"/>
        <end position="19"/>
    </location>
</feature>
<sequence>MVRLLALQIYLVLNIRVKANIESDVWRLVDAIYPKMEHLRKCGSDIEINLAFKRLIVHNNIILCGESEFFEYKRLLRNNLHLAVNICHQLNIHSGVVEHFGTNYSKVYCIWPKIFMESSYCTVGSRLNSSVEEAANLHNCSEAEILSKLEEESPKRSLEVIFTRVAEVNNEEVISSQEN</sequence>
<organism evidence="2 3">
    <name type="scientific">Litomosoides sigmodontis</name>
    <name type="common">Filarial nematode worm</name>
    <dbReference type="NCBI Taxonomy" id="42156"/>
    <lineage>
        <taxon>Eukaryota</taxon>
        <taxon>Metazoa</taxon>
        <taxon>Ecdysozoa</taxon>
        <taxon>Nematoda</taxon>
        <taxon>Chromadorea</taxon>
        <taxon>Rhabditida</taxon>
        <taxon>Spirurina</taxon>
        <taxon>Spiruromorpha</taxon>
        <taxon>Filarioidea</taxon>
        <taxon>Onchocercidae</taxon>
        <taxon>Litomosoides</taxon>
    </lineage>
</organism>
<evidence type="ECO:0000313" key="2">
    <source>
        <dbReference type="EMBL" id="VDK75538.1"/>
    </source>
</evidence>